<dbReference type="OMA" id="EWMAFNT"/>
<feature type="binding site" evidence="1">
    <location>
        <position position="98"/>
    </location>
    <ligand>
        <name>Zn(2+)</name>
        <dbReference type="ChEBI" id="CHEBI:29105"/>
    </ligand>
</feature>
<dbReference type="InterPro" id="IPR036703">
    <property type="entry name" value="MOB_kinase_act_sf"/>
</dbReference>
<keyword evidence="1" id="KW-0479">Metal-binding</keyword>
<keyword evidence="3" id="KW-1185">Reference proteome</keyword>
<dbReference type="RefSeq" id="XP_015208659.1">
    <property type="nucleotide sequence ID" value="XM_015353173.2"/>
</dbReference>
<feature type="binding site" evidence="1">
    <location>
        <position position="103"/>
    </location>
    <ligand>
        <name>Zn(2+)</name>
        <dbReference type="ChEBI" id="CHEBI:29105"/>
    </ligand>
</feature>
<dbReference type="GO" id="GO:0007165">
    <property type="term" value="P:signal transduction"/>
    <property type="evidence" value="ECO:0000318"/>
    <property type="project" value="GO_Central"/>
</dbReference>
<dbReference type="GO" id="GO:0005634">
    <property type="term" value="C:nucleus"/>
    <property type="evidence" value="ECO:0000318"/>
    <property type="project" value="GO_Central"/>
</dbReference>
<dbReference type="eggNOG" id="KOG0440">
    <property type="taxonomic scope" value="Eukaryota"/>
</dbReference>
<accession>W5NJG4</accession>
<evidence type="ECO:0000313" key="2">
    <source>
        <dbReference type="Ensembl" id="ENSLOCP00000020773.1"/>
    </source>
</evidence>
<dbReference type="InParanoid" id="W5NJG4"/>
<reference evidence="2" key="2">
    <citation type="submission" date="2025-08" db="UniProtKB">
        <authorList>
            <consortium name="Ensembl"/>
        </authorList>
    </citation>
    <scope>IDENTIFICATION</scope>
</reference>
<dbReference type="Bgee" id="ENSLOCG00000016806">
    <property type="expression patterns" value="Expressed in liver and 12 other cell types or tissues"/>
</dbReference>
<evidence type="ECO:0000313" key="3">
    <source>
        <dbReference type="Proteomes" id="UP000018468"/>
    </source>
</evidence>
<dbReference type="Pfam" id="PF03637">
    <property type="entry name" value="Mob1_phocein"/>
    <property type="match status" value="1"/>
</dbReference>
<sequence length="234" mass="27148">MGGCHSYGKGDVETHDQNLEFSNIPVQKLKNNNTKAAPSLEEKPYLLSVYVSERITDMDMKTLSSLPDGFDKAEWMATHTIAFFKHINLFSSALSEFCTTKTCPTTAAPGNTTYYWQFDHNKKEKCSAPLYIDYAMSYIQELLTDENVFPTSTGSRFPNGFPFLVQKIFLYLFRTLTHLYWAHFREIVKMEMHPHLNTLYIHFMTFSKEFDLLEPMETAIMDDLTEALHRYNNV</sequence>
<dbReference type="Gene3D" id="1.20.140.30">
    <property type="entry name" value="MOB kinase activator"/>
    <property type="match status" value="1"/>
</dbReference>
<feature type="binding site" evidence="1">
    <location>
        <position position="183"/>
    </location>
    <ligand>
        <name>Zn(2+)</name>
        <dbReference type="ChEBI" id="CHEBI:29105"/>
    </ligand>
</feature>
<reference evidence="3" key="1">
    <citation type="submission" date="2011-12" db="EMBL/GenBank/DDBJ databases">
        <title>The Draft Genome of Lepisosteus oculatus.</title>
        <authorList>
            <consortium name="The Broad Institute Genome Assembly &amp; Analysis Group"/>
            <consortium name="Computational R&amp;D Group"/>
            <consortium name="and Sequencing Platform"/>
            <person name="Di Palma F."/>
            <person name="Alfoldi J."/>
            <person name="Johnson J."/>
            <person name="Berlin A."/>
            <person name="Gnerre S."/>
            <person name="Jaffe D."/>
            <person name="MacCallum I."/>
            <person name="Young S."/>
            <person name="Walker B.J."/>
            <person name="Lander E.S."/>
            <person name="Lindblad-Toh K."/>
        </authorList>
    </citation>
    <scope>NUCLEOTIDE SEQUENCE [LARGE SCALE GENOMIC DNA]</scope>
</reference>
<dbReference type="AlphaFoldDB" id="W5NJG4"/>
<dbReference type="GO" id="GO:0005737">
    <property type="term" value="C:cytoplasm"/>
    <property type="evidence" value="ECO:0000318"/>
    <property type="project" value="GO_Central"/>
</dbReference>
<organism evidence="2 3">
    <name type="scientific">Lepisosteus oculatus</name>
    <name type="common">Spotted gar</name>
    <dbReference type="NCBI Taxonomy" id="7918"/>
    <lineage>
        <taxon>Eukaryota</taxon>
        <taxon>Metazoa</taxon>
        <taxon>Chordata</taxon>
        <taxon>Craniata</taxon>
        <taxon>Vertebrata</taxon>
        <taxon>Euteleostomi</taxon>
        <taxon>Actinopterygii</taxon>
        <taxon>Neopterygii</taxon>
        <taxon>Holostei</taxon>
        <taxon>Semionotiformes</taxon>
        <taxon>Lepisosteidae</taxon>
        <taxon>Lepisosteus</taxon>
    </lineage>
</organism>
<dbReference type="Proteomes" id="UP000018468">
    <property type="component" value="Linkage group LG8"/>
</dbReference>
<dbReference type="GeneID" id="102699030"/>
<dbReference type="SMART" id="SM01388">
    <property type="entry name" value="Mob1_phocein"/>
    <property type="match status" value="1"/>
</dbReference>
<proteinExistence type="predicted"/>
<evidence type="ECO:0000256" key="1">
    <source>
        <dbReference type="PIRSR" id="PIRSR605301-1"/>
    </source>
</evidence>
<dbReference type="GeneTree" id="ENSGT01120000271909"/>
<dbReference type="PANTHER" id="PTHR22599">
    <property type="entry name" value="MPS ONE BINDER KINASE ACTIVATOR-LIKE MOB"/>
    <property type="match status" value="1"/>
</dbReference>
<dbReference type="SUPFAM" id="SSF101152">
    <property type="entry name" value="Mob1/phocein"/>
    <property type="match status" value="1"/>
</dbReference>
<dbReference type="STRING" id="7918.ENSLOCP00000020773"/>
<protein>
    <submittedName>
        <fullName evidence="2">MOB kinase activator 2-like</fullName>
    </submittedName>
</protein>
<keyword evidence="1" id="KW-0862">Zinc</keyword>
<dbReference type="InterPro" id="IPR005301">
    <property type="entry name" value="MOB_kinase_act_fam"/>
</dbReference>
<dbReference type="OrthoDB" id="8170117at2759"/>
<reference evidence="2" key="3">
    <citation type="submission" date="2025-09" db="UniProtKB">
        <authorList>
            <consortium name="Ensembl"/>
        </authorList>
    </citation>
    <scope>IDENTIFICATION</scope>
</reference>
<dbReference type="KEGG" id="loc:102699030"/>
<name>W5NJG4_LEPOC</name>
<feature type="binding site" evidence="1">
    <location>
        <position position="178"/>
    </location>
    <ligand>
        <name>Zn(2+)</name>
        <dbReference type="ChEBI" id="CHEBI:29105"/>
    </ligand>
</feature>
<dbReference type="Ensembl" id="ENSLOCT00000020809.1">
    <property type="protein sequence ID" value="ENSLOCP00000020773.1"/>
    <property type="gene ID" value="ENSLOCG00000016806.1"/>
</dbReference>
<dbReference type="GO" id="GO:0030295">
    <property type="term" value="F:protein kinase activator activity"/>
    <property type="evidence" value="ECO:0000318"/>
    <property type="project" value="GO_Central"/>
</dbReference>
<dbReference type="HOGENOM" id="CLU_038321_1_1_1"/>
<dbReference type="EMBL" id="AHAT01023623">
    <property type="status" value="NOT_ANNOTATED_CDS"/>
    <property type="molecule type" value="Genomic_DNA"/>
</dbReference>